<organism evidence="1 2">
    <name type="scientific">Callorhinchus milii</name>
    <name type="common">Ghost shark</name>
    <dbReference type="NCBI Taxonomy" id="7868"/>
    <lineage>
        <taxon>Eukaryota</taxon>
        <taxon>Metazoa</taxon>
        <taxon>Chordata</taxon>
        <taxon>Craniata</taxon>
        <taxon>Vertebrata</taxon>
        <taxon>Chondrichthyes</taxon>
        <taxon>Holocephali</taxon>
        <taxon>Chimaeriformes</taxon>
        <taxon>Callorhinchidae</taxon>
        <taxon>Callorhinchus</taxon>
    </lineage>
</organism>
<dbReference type="AlphaFoldDB" id="A0A4W3JKG5"/>
<dbReference type="Proteomes" id="UP000314986">
    <property type="component" value="Unassembled WGS sequence"/>
</dbReference>
<dbReference type="InParanoid" id="A0A4W3JKG5"/>
<dbReference type="GO" id="GO:0046935">
    <property type="term" value="F:1-phosphatidylinositol-3-kinase regulator activity"/>
    <property type="evidence" value="ECO:0007669"/>
    <property type="project" value="InterPro"/>
</dbReference>
<reference evidence="1" key="5">
    <citation type="submission" date="2025-09" db="UniProtKB">
        <authorList>
            <consortium name="Ensembl"/>
        </authorList>
    </citation>
    <scope>IDENTIFICATION</scope>
</reference>
<dbReference type="InterPro" id="IPR019522">
    <property type="entry name" value="PIK3R5/6"/>
</dbReference>
<gene>
    <name evidence="1" type="primary">LOC103175427</name>
</gene>
<evidence type="ECO:0000313" key="1">
    <source>
        <dbReference type="Ensembl" id="ENSCMIP00000043022.1"/>
    </source>
</evidence>
<evidence type="ECO:0000313" key="2">
    <source>
        <dbReference type="Proteomes" id="UP000314986"/>
    </source>
</evidence>
<protein>
    <recommendedName>
        <fullName evidence="3">Phosphoinositide 3-kinase regulatory subunit 6</fullName>
    </recommendedName>
</protein>
<dbReference type="GO" id="GO:0007186">
    <property type="term" value="P:G protein-coupled receptor signaling pathway"/>
    <property type="evidence" value="ECO:0007669"/>
    <property type="project" value="TreeGrafter"/>
</dbReference>
<reference evidence="2" key="2">
    <citation type="journal article" date="2007" name="PLoS Biol.">
        <title>Survey sequencing and comparative analysis of the elephant shark (Callorhinchus milii) genome.</title>
        <authorList>
            <person name="Venkatesh B."/>
            <person name="Kirkness E.F."/>
            <person name="Loh Y.H."/>
            <person name="Halpern A.L."/>
            <person name="Lee A.P."/>
            <person name="Johnson J."/>
            <person name="Dandona N."/>
            <person name="Viswanathan L.D."/>
            <person name="Tay A."/>
            <person name="Venter J.C."/>
            <person name="Strausberg R.L."/>
            <person name="Brenner S."/>
        </authorList>
    </citation>
    <scope>NUCLEOTIDE SEQUENCE [LARGE SCALE GENOMIC DNA]</scope>
</reference>
<dbReference type="GO" id="GO:0005944">
    <property type="term" value="C:phosphatidylinositol 3-kinase complex, class IB"/>
    <property type="evidence" value="ECO:0007669"/>
    <property type="project" value="InterPro"/>
</dbReference>
<reference evidence="2" key="3">
    <citation type="journal article" date="2014" name="Nature">
        <title>Elephant shark genome provides unique insights into gnathostome evolution.</title>
        <authorList>
            <consortium name="International Elephant Shark Genome Sequencing Consortium"/>
            <person name="Venkatesh B."/>
            <person name="Lee A.P."/>
            <person name="Ravi V."/>
            <person name="Maurya A.K."/>
            <person name="Lian M.M."/>
            <person name="Swann J.B."/>
            <person name="Ohta Y."/>
            <person name="Flajnik M.F."/>
            <person name="Sutoh Y."/>
            <person name="Kasahara M."/>
            <person name="Hoon S."/>
            <person name="Gangu V."/>
            <person name="Roy S.W."/>
            <person name="Irimia M."/>
            <person name="Korzh V."/>
            <person name="Kondrychyn I."/>
            <person name="Lim Z.W."/>
            <person name="Tay B.H."/>
            <person name="Tohari S."/>
            <person name="Kong K.W."/>
            <person name="Ho S."/>
            <person name="Lorente-Galdos B."/>
            <person name="Quilez J."/>
            <person name="Marques-Bonet T."/>
            <person name="Raney B.J."/>
            <person name="Ingham P.W."/>
            <person name="Tay A."/>
            <person name="Hillier L.W."/>
            <person name="Minx P."/>
            <person name="Boehm T."/>
            <person name="Wilson R.K."/>
            <person name="Brenner S."/>
            <person name="Warren W.C."/>
        </authorList>
    </citation>
    <scope>NUCLEOTIDE SEQUENCE [LARGE SCALE GENOMIC DNA]</scope>
</reference>
<accession>A0A4W3JKG5</accession>
<reference evidence="1" key="4">
    <citation type="submission" date="2025-08" db="UniProtKB">
        <authorList>
            <consortium name="Ensembl"/>
        </authorList>
    </citation>
    <scope>IDENTIFICATION</scope>
</reference>
<dbReference type="Pfam" id="PF10486">
    <property type="entry name" value="PI3K_1B_p101"/>
    <property type="match status" value="2"/>
</dbReference>
<dbReference type="OMA" id="MPACWDG"/>
<keyword evidence="2" id="KW-1185">Reference proteome</keyword>
<dbReference type="PANTHER" id="PTHR15593:SF1">
    <property type="entry name" value="PHOSPHOINOSITIDE 3-KINASE REGULATORY SUBUNIT 6"/>
    <property type="match status" value="1"/>
</dbReference>
<dbReference type="PANTHER" id="PTHR15593">
    <property type="entry name" value="PHOSPHATIDYLINOSITOL 3-KINASE REGULATORY SUBUNIT"/>
    <property type="match status" value="1"/>
</dbReference>
<name>A0A4W3JKG5_CALMI</name>
<evidence type="ECO:0008006" key="3">
    <source>
        <dbReference type="Google" id="ProtNLM"/>
    </source>
</evidence>
<dbReference type="GeneTree" id="ENSGT00530000063753"/>
<dbReference type="STRING" id="7868.ENSCMIP00000043022"/>
<proteinExistence type="predicted"/>
<dbReference type="Ensembl" id="ENSCMIT00000043643.1">
    <property type="protein sequence ID" value="ENSCMIP00000043022.1"/>
    <property type="gene ID" value="ENSCMIG00000017866.1"/>
</dbReference>
<sequence>MHVIQHCLQAALGESCDLELLLEALQSKPHCVIERYFQEVVGVMYHSCSSKKEVPATRSKHSSRLHQLYTNILGSTHQVTPLKGRLRNIPLPNPDVRLVMWREDDALWQELEEFVTGRLCSEESSMNSDMDNTEMNEHVNWSNNEQTRLSVLSTDSGIVRDCGDAFAAQDTESPQDSMLAHSPHPETCEVERPKLSRRHGMKIKHTGSDKQTPLLDFIDGASSLQRRSGRNALLFNLKVQRAFTARVVMIGNDCILGRLAKAFHSLRKREVQRLFLTSKLDVEFYYVPVLNTKWASASLSKVCPSLNGDHSCELSRYLGIIDPWYHSNIHSLQTMVPELATMSASCRQPSRSDPFIVDVITYYVRMGHQPVCFQIYSVKLVFAQEMTVFVEDVFLIQLQVDLPDLKGHQENTMARKRTSTETCGVQLSVCYKKVTPSRRPRTKQFICFCTGAILKAIPTSGSNDLVCLDVTIAEMISKSSLSGKTYSAEYTKFQSSEIKIEIQDKLRRTMMVCLDKDCRRIYKDVVSIEVTPTLEPGSCLQKLRTLRLSQNENIGLTKYLQLPINTFSGALQ</sequence>
<reference evidence="2" key="1">
    <citation type="journal article" date="2006" name="Science">
        <title>Ancient noncoding elements conserved in the human genome.</title>
        <authorList>
            <person name="Venkatesh B."/>
            <person name="Kirkness E.F."/>
            <person name="Loh Y.H."/>
            <person name="Halpern A.L."/>
            <person name="Lee A.P."/>
            <person name="Johnson J."/>
            <person name="Dandona N."/>
            <person name="Viswanathan L.D."/>
            <person name="Tay A."/>
            <person name="Venter J.C."/>
            <person name="Strausberg R.L."/>
            <person name="Brenner S."/>
        </authorList>
    </citation>
    <scope>NUCLEOTIDE SEQUENCE [LARGE SCALE GENOMIC DNA]</scope>
</reference>